<gene>
    <name evidence="1" type="ORF">HPB47_024662</name>
</gene>
<accession>A0AC60Q3R8</accession>
<protein>
    <submittedName>
        <fullName evidence="1">Uncharacterized protein</fullName>
    </submittedName>
</protein>
<sequence length="1653" mass="185469">MTRAEKFLLGEQPTKRGLADERKFALAKKVTSVDQNGIVSSDKDDIKKVFVSYYVELFGGKDMPKDMMAINDLLSKINQDRISFRAGDLQFFQGFEGDVARARSPTRAPRVRQHTTPARTPHRGVQRWIAQDDLVFGSWVLGGVACKAIVYLQIVTLASTTFILTSMSYDRYMAICKPLESRSGLRRARCMVAASWAMAFVFATPQLFIFVQVQTGVTASGWPHLECLSVGYTHHWQRQLYFSWLTLYILVVPGLLISAFYLSLLRAVWAASDAIAATPAKDSGNGATTLRRCTRAEPLLSRARAKTLKLTVCIIASFVLCWIPYFAVHNVRIHSHYCIKVPRAVIVFAETLALLNSAVNPVFYGLFNAHIRRGLRDIIRTCRRRSDLRPERESTMRKGGNAFTTSTCALEASSGDCFPGQPLKTMGSIGGLEPSAAERSARSSLVLRAARPFLWTGLPNRMESATTKPPRTQAGDDDETEETGASHPGENLGLSDGTTPPKSDDPRHQQEGKDQFSWTDVVSRRARKRQLQLEREKASAAEINNYTVADKMTAAGNRPTGNMEPTGDARQGTGGSGVLCNQENRSRWKQTQALRQKRLPPLPVDDYKVVIRPRDGLNFSAWTTDKITQAIIAMAQLSAAEMAQATIRIRGDQNLVVVSTPNMESSTRVQQISALTLGTKQYEVTAYLAVPDNSCRGVISGVETRRTAEELTENLRATGINILYARMMGQTNTAVITFEGIRVPRFVYLSGGEYPCRPYQPRQQVCGVCLGLGHRTDVCPQPEQSRYTTCGAPGGAMEDHECTAHCVNCGGEHPATDPHCPARQRAPYNKEHVARYLREKEQQRAPPSPPPPLPYNALASHHWPELPSYNRVNPTPSSLLAWRRRNMIAAAQVLPRDSQATPKGTLRQKETATDATQATMPTRPKPSPRPDRGANRESVNSNDGRTSKTNQRSTPRSLDTRAQFQELTDVEDKPHVSTLVAKHIPVIVHTLSSPVPHVFLELLPQGRDDRVLFLLHVYSPPSRPRDVFDGLFRDAIHAARGKTDDLVMVGDFNATHPALGYAKATIKGRRLMDAIDVHRLTLLNEPDQPTRIGNSVSRDTCPDLTLARTHDECAWTNLGENLGSDHFILETRVPVALNRKWGRPRRLVNWDAFHQIRMTTPTADHTISDGDALDQWVQRLQVDVERVTKKVYATDKAPTIDPHLLHLWEARRGLTRKWRKKKHNRKLRARVAHLTQEAEEYAEELTQTNWNTLCDQLQGTLGSRRTWSLLRTLLDPFTSRIESSKAITKLLRSLPKSTTGDQLWTTLRDRYIAVGPRPAYAPYPHEDGSLNSKQKAPPVVSRNKTDDPEWTPEKRPGGRNIKKEPPPPVVLPDKRVIQKVGIRLRNLLKLPKAHRWVCYEWFYSNIDQPLFQGDNEFCAYLKQSFPLLKTRKLTRVQWCKIRRIMGKPRRCSPSFFEEEIRSLHERRNNIRQVQQRKVLTADNFSNLPADIPLPLVIGTKVTARLRKPQDGLFEGSIDAVDTQTATYRTKFDRSGLGTHSVPDYEVLSIDPPETMPKASFLQRQRPRHIFYVTPPRPIPYTQGARLENDPLLGGSPLRPGLSGGDETSTVGGFPVDFLTLMRRRRRAENGTVQEQRSVRTSGDGAAGGGYMYR</sequence>
<dbReference type="EMBL" id="JABSTQ010009534">
    <property type="protein sequence ID" value="KAG0428345.1"/>
    <property type="molecule type" value="Genomic_DNA"/>
</dbReference>
<organism evidence="1 2">
    <name type="scientific">Ixodes persulcatus</name>
    <name type="common">Taiga tick</name>
    <dbReference type="NCBI Taxonomy" id="34615"/>
    <lineage>
        <taxon>Eukaryota</taxon>
        <taxon>Metazoa</taxon>
        <taxon>Ecdysozoa</taxon>
        <taxon>Arthropoda</taxon>
        <taxon>Chelicerata</taxon>
        <taxon>Arachnida</taxon>
        <taxon>Acari</taxon>
        <taxon>Parasitiformes</taxon>
        <taxon>Ixodida</taxon>
        <taxon>Ixodoidea</taxon>
        <taxon>Ixodidae</taxon>
        <taxon>Ixodinae</taxon>
        <taxon>Ixodes</taxon>
    </lineage>
</organism>
<comment type="caution">
    <text evidence="1">The sequence shown here is derived from an EMBL/GenBank/DDBJ whole genome shotgun (WGS) entry which is preliminary data.</text>
</comment>
<proteinExistence type="predicted"/>
<reference evidence="1 2" key="1">
    <citation type="journal article" date="2020" name="Cell">
        <title>Large-Scale Comparative Analyses of Tick Genomes Elucidate Their Genetic Diversity and Vector Capacities.</title>
        <authorList>
            <consortium name="Tick Genome and Microbiome Consortium (TIGMIC)"/>
            <person name="Jia N."/>
            <person name="Wang J."/>
            <person name="Shi W."/>
            <person name="Du L."/>
            <person name="Sun Y."/>
            <person name="Zhan W."/>
            <person name="Jiang J.F."/>
            <person name="Wang Q."/>
            <person name="Zhang B."/>
            <person name="Ji P."/>
            <person name="Bell-Sakyi L."/>
            <person name="Cui X.M."/>
            <person name="Yuan T.T."/>
            <person name="Jiang B.G."/>
            <person name="Yang W.F."/>
            <person name="Lam T.T."/>
            <person name="Chang Q.C."/>
            <person name="Ding S.J."/>
            <person name="Wang X.J."/>
            <person name="Zhu J.G."/>
            <person name="Ruan X.D."/>
            <person name="Zhao L."/>
            <person name="Wei J.T."/>
            <person name="Ye R.Z."/>
            <person name="Que T.C."/>
            <person name="Du C.H."/>
            <person name="Zhou Y.H."/>
            <person name="Cheng J.X."/>
            <person name="Dai P.F."/>
            <person name="Guo W.B."/>
            <person name="Han X.H."/>
            <person name="Huang E.J."/>
            <person name="Li L.F."/>
            <person name="Wei W."/>
            <person name="Gao Y.C."/>
            <person name="Liu J.Z."/>
            <person name="Shao H.Z."/>
            <person name="Wang X."/>
            <person name="Wang C.C."/>
            <person name="Yang T.C."/>
            <person name="Huo Q.B."/>
            <person name="Li W."/>
            <person name="Chen H.Y."/>
            <person name="Chen S.E."/>
            <person name="Zhou L.G."/>
            <person name="Ni X.B."/>
            <person name="Tian J.H."/>
            <person name="Sheng Y."/>
            <person name="Liu T."/>
            <person name="Pan Y.S."/>
            <person name="Xia L.Y."/>
            <person name="Li J."/>
            <person name="Zhao F."/>
            <person name="Cao W.C."/>
        </authorList>
    </citation>
    <scope>NUCLEOTIDE SEQUENCE [LARGE SCALE GENOMIC DNA]</scope>
    <source>
        <strain evidence="1">Iper-2018</strain>
    </source>
</reference>
<name>A0AC60Q3R8_IXOPE</name>
<evidence type="ECO:0000313" key="1">
    <source>
        <dbReference type="EMBL" id="KAG0428345.1"/>
    </source>
</evidence>
<keyword evidence="2" id="KW-1185">Reference proteome</keyword>
<dbReference type="Proteomes" id="UP000805193">
    <property type="component" value="Unassembled WGS sequence"/>
</dbReference>
<evidence type="ECO:0000313" key="2">
    <source>
        <dbReference type="Proteomes" id="UP000805193"/>
    </source>
</evidence>